<reference evidence="8 9" key="1">
    <citation type="submission" date="2021-06" db="EMBL/GenBank/DDBJ databases">
        <title>Complete genome of Haloferula helveola possessing various polysaccharide degrading enzymes.</title>
        <authorList>
            <person name="Takami H."/>
            <person name="Huang C."/>
            <person name="Hamasaki K."/>
        </authorList>
    </citation>
    <scope>NUCLEOTIDE SEQUENCE [LARGE SCALE GENOMIC DNA]</scope>
    <source>
        <strain evidence="8 9">CN-1</strain>
    </source>
</reference>
<evidence type="ECO:0000313" key="9">
    <source>
        <dbReference type="Proteomes" id="UP001374893"/>
    </source>
</evidence>
<evidence type="ECO:0000256" key="3">
    <source>
        <dbReference type="ARBA" id="ARBA00022777"/>
    </source>
</evidence>
<dbReference type="InterPro" id="IPR008271">
    <property type="entry name" value="Ser/Thr_kinase_AS"/>
</dbReference>
<keyword evidence="2 5" id="KW-0547">Nucleotide-binding</keyword>
<evidence type="ECO:0000256" key="4">
    <source>
        <dbReference type="ARBA" id="ARBA00022840"/>
    </source>
</evidence>
<accession>A0ABN6H462</accession>
<dbReference type="InterPro" id="IPR017441">
    <property type="entry name" value="Protein_kinase_ATP_BS"/>
</dbReference>
<keyword evidence="9" id="KW-1185">Reference proteome</keyword>
<feature type="transmembrane region" description="Helical" evidence="6">
    <location>
        <begin position="378"/>
        <end position="401"/>
    </location>
</feature>
<keyword evidence="1" id="KW-0808">Transferase</keyword>
<keyword evidence="6" id="KW-0472">Membrane</keyword>
<feature type="transmembrane region" description="Helical" evidence="6">
    <location>
        <begin position="446"/>
        <end position="467"/>
    </location>
</feature>
<dbReference type="PANTHER" id="PTHR43289">
    <property type="entry name" value="MITOGEN-ACTIVATED PROTEIN KINASE KINASE KINASE 20-RELATED"/>
    <property type="match status" value="1"/>
</dbReference>
<organism evidence="8 9">
    <name type="scientific">Haloferula helveola</name>
    <dbReference type="NCBI Taxonomy" id="490095"/>
    <lineage>
        <taxon>Bacteria</taxon>
        <taxon>Pseudomonadati</taxon>
        <taxon>Verrucomicrobiota</taxon>
        <taxon>Verrucomicrobiia</taxon>
        <taxon>Verrucomicrobiales</taxon>
        <taxon>Verrucomicrobiaceae</taxon>
        <taxon>Haloferula</taxon>
    </lineage>
</organism>
<evidence type="ECO:0000256" key="1">
    <source>
        <dbReference type="ARBA" id="ARBA00022679"/>
    </source>
</evidence>
<name>A0ABN6H462_9BACT</name>
<dbReference type="Gene3D" id="1.10.510.10">
    <property type="entry name" value="Transferase(Phosphotransferase) domain 1"/>
    <property type="match status" value="1"/>
</dbReference>
<dbReference type="InterPro" id="IPR011009">
    <property type="entry name" value="Kinase-like_dom_sf"/>
</dbReference>
<protein>
    <recommendedName>
        <fullName evidence="7">Protein kinase domain-containing protein</fullName>
    </recommendedName>
</protein>
<dbReference type="SMART" id="SM00220">
    <property type="entry name" value="S_TKc"/>
    <property type="match status" value="1"/>
</dbReference>
<gene>
    <name evidence="8" type="ORF">HAHE_13000</name>
</gene>
<dbReference type="Proteomes" id="UP001374893">
    <property type="component" value="Chromosome"/>
</dbReference>
<keyword evidence="4 5" id="KW-0067">ATP-binding</keyword>
<feature type="transmembrane region" description="Helical" evidence="6">
    <location>
        <begin position="337"/>
        <end position="358"/>
    </location>
</feature>
<dbReference type="Gene3D" id="3.30.200.20">
    <property type="entry name" value="Phosphorylase Kinase, domain 1"/>
    <property type="match status" value="1"/>
</dbReference>
<evidence type="ECO:0000256" key="6">
    <source>
        <dbReference type="SAM" id="Phobius"/>
    </source>
</evidence>
<dbReference type="PROSITE" id="PS00108">
    <property type="entry name" value="PROTEIN_KINASE_ST"/>
    <property type="match status" value="1"/>
</dbReference>
<evidence type="ECO:0000256" key="5">
    <source>
        <dbReference type="PROSITE-ProRule" id="PRU10141"/>
    </source>
</evidence>
<dbReference type="EMBL" id="AP024702">
    <property type="protein sequence ID" value="BCX47392.1"/>
    <property type="molecule type" value="Genomic_DNA"/>
</dbReference>
<feature type="transmembrane region" description="Helical" evidence="6">
    <location>
        <begin position="413"/>
        <end position="440"/>
    </location>
</feature>
<keyword evidence="3" id="KW-0418">Kinase</keyword>
<feature type="transmembrane region" description="Helical" evidence="6">
    <location>
        <begin position="488"/>
        <end position="510"/>
    </location>
</feature>
<keyword evidence="6" id="KW-0812">Transmembrane</keyword>
<dbReference type="InterPro" id="IPR000719">
    <property type="entry name" value="Prot_kinase_dom"/>
</dbReference>
<evidence type="ECO:0000256" key="2">
    <source>
        <dbReference type="ARBA" id="ARBA00022741"/>
    </source>
</evidence>
<proteinExistence type="predicted"/>
<dbReference type="PROSITE" id="PS00107">
    <property type="entry name" value="PROTEIN_KINASE_ATP"/>
    <property type="match status" value="1"/>
</dbReference>
<sequence>MQQSSESSICPTCKSPIPADAPGGLCPACTLEGAACVPHTGTGGRQTPPPSIEEVAAHFPELEIIELLGAGGMGAVYKARQPQLDRFVALKILSHELAQDPAFVERFNREAKVLARLSHPNIVAVFDFGTAGPYCFLLMEYVDGVNLRQAMRTGGFKPSEALSLIQDVCSALQFAHEEGILHRDIKPENVLIDSKGRVKIADFGIAKLVGAGAPADVTLTLQGSILGSPHYMAPEQIETPGDVDQRADIYSLGVVLYEMLTGELPIGRFDLPSEKAAIDQRIDEIVLRTLAKERQARFQSAGEVGTHVAALATSPQAPAPAAAGAASGDSGSARFSLVAAILTGLSVVLAISLALINASVNASRIPDQDAYLVTGMPMFLIGIPAAIMAVVGLILGIVAIGEVRKSGGTKGGLGFAIFAVVTWPIFFMAVMVSNCLAMPMPGTGGIGMPIIVLLAGIPLLLASFTLIRGLRRWAKGVEKKDGHRHFPGLALPLLVTVGLAILGPVLAAVLPGMFGPHYDPYEDGRMEMPHEFPKFEASKEMQWHLGPPEIAYPVRLEAGLRANFILIERNEKGGNSATTLGQINFDFPETVTVEVGSAGGDAIVSSDPPALVATVDSDSRYLMLSTGTDPAGWEFRQAPSEAPVMSAGERREFELANRPGTDDSLAETLHLVVETTPLNR</sequence>
<dbReference type="CDD" id="cd14014">
    <property type="entry name" value="STKc_PknB_like"/>
    <property type="match status" value="1"/>
</dbReference>
<feature type="binding site" evidence="5">
    <location>
        <position position="91"/>
    </location>
    <ligand>
        <name>ATP</name>
        <dbReference type="ChEBI" id="CHEBI:30616"/>
    </ligand>
</feature>
<dbReference type="SUPFAM" id="SSF56112">
    <property type="entry name" value="Protein kinase-like (PK-like)"/>
    <property type="match status" value="1"/>
</dbReference>
<dbReference type="PANTHER" id="PTHR43289:SF6">
    <property type="entry name" value="SERINE_THREONINE-PROTEIN KINASE NEKL-3"/>
    <property type="match status" value="1"/>
</dbReference>
<keyword evidence="6" id="KW-1133">Transmembrane helix</keyword>
<evidence type="ECO:0000259" key="7">
    <source>
        <dbReference type="PROSITE" id="PS50011"/>
    </source>
</evidence>
<feature type="domain" description="Protein kinase" evidence="7">
    <location>
        <begin position="62"/>
        <end position="335"/>
    </location>
</feature>
<evidence type="ECO:0000313" key="8">
    <source>
        <dbReference type="EMBL" id="BCX47392.1"/>
    </source>
</evidence>
<dbReference type="RefSeq" id="WP_338689570.1">
    <property type="nucleotide sequence ID" value="NZ_AP024702.1"/>
</dbReference>
<dbReference type="PROSITE" id="PS50011">
    <property type="entry name" value="PROTEIN_KINASE_DOM"/>
    <property type="match status" value="1"/>
</dbReference>
<dbReference type="Pfam" id="PF00069">
    <property type="entry name" value="Pkinase"/>
    <property type="match status" value="1"/>
</dbReference>